<dbReference type="CDD" id="cd06558">
    <property type="entry name" value="crotonase-like"/>
    <property type="match status" value="1"/>
</dbReference>
<dbReference type="GO" id="GO:0006635">
    <property type="term" value="P:fatty acid beta-oxidation"/>
    <property type="evidence" value="ECO:0007669"/>
    <property type="project" value="TreeGrafter"/>
</dbReference>
<organism evidence="6 7">
    <name type="scientific">Nonomuraea terrae</name>
    <dbReference type="NCBI Taxonomy" id="2530383"/>
    <lineage>
        <taxon>Bacteria</taxon>
        <taxon>Bacillati</taxon>
        <taxon>Actinomycetota</taxon>
        <taxon>Actinomycetes</taxon>
        <taxon>Streptosporangiales</taxon>
        <taxon>Streptosporangiaceae</taxon>
        <taxon>Nonomuraea</taxon>
    </lineage>
</organism>
<evidence type="ECO:0000256" key="4">
    <source>
        <dbReference type="ARBA" id="ARBA00023717"/>
    </source>
</evidence>
<name>A0A4R4YSQ9_9ACTN</name>
<evidence type="ECO:0000256" key="1">
    <source>
        <dbReference type="ARBA" id="ARBA00005254"/>
    </source>
</evidence>
<keyword evidence="7" id="KW-1185">Reference proteome</keyword>
<evidence type="ECO:0000256" key="2">
    <source>
        <dbReference type="ARBA" id="ARBA00023239"/>
    </source>
</evidence>
<dbReference type="PANTHER" id="PTHR11941">
    <property type="entry name" value="ENOYL-COA HYDRATASE-RELATED"/>
    <property type="match status" value="1"/>
</dbReference>
<dbReference type="Gene3D" id="3.90.226.10">
    <property type="entry name" value="2-enoyl-CoA Hydratase, Chain A, domain 1"/>
    <property type="match status" value="1"/>
</dbReference>
<sequence>MLEKSRSVDVLLDVDGPVAVVTLNRPAKLNAITPDMAAMLRACLDRVDADPGIRVAVLTGAGERSFCVGSDIGELDAYATPWEFRNRADYGDAVRALRKPIVAAVNGYAYGGGLELALACDIRLAAETAMFAAPEIKLGWIGGSGQSALLAHAVGPGNAAKMLLTGDPIDAARAAAWGLVTDVHPREELIPAARRLAETIAARPPIAAQTAKANLRAAYSMPLDQAIRYERDLQTVCFATADAAEGRAAFAARREPVFEGR</sequence>
<keyword evidence="2" id="KW-0456">Lyase</keyword>
<dbReference type="Pfam" id="PF00378">
    <property type="entry name" value="ECH_1"/>
    <property type="match status" value="1"/>
</dbReference>
<dbReference type="InterPro" id="IPR014748">
    <property type="entry name" value="Enoyl-CoA_hydra_C"/>
</dbReference>
<evidence type="ECO:0000256" key="3">
    <source>
        <dbReference type="ARBA" id="ARBA00023709"/>
    </source>
</evidence>
<dbReference type="AlphaFoldDB" id="A0A4R4YSQ9"/>
<evidence type="ECO:0000313" key="6">
    <source>
        <dbReference type="EMBL" id="TDD48338.1"/>
    </source>
</evidence>
<dbReference type="InterPro" id="IPR029045">
    <property type="entry name" value="ClpP/crotonase-like_dom_sf"/>
</dbReference>
<comment type="catalytic activity">
    <reaction evidence="3">
        <text>a (3S)-3-hydroxyacyl-CoA = a (2E)-enoyl-CoA + H2O</text>
        <dbReference type="Rhea" id="RHEA:16105"/>
        <dbReference type="ChEBI" id="CHEBI:15377"/>
        <dbReference type="ChEBI" id="CHEBI:57318"/>
        <dbReference type="ChEBI" id="CHEBI:58856"/>
        <dbReference type="EC" id="4.2.1.17"/>
    </reaction>
</comment>
<dbReference type="OrthoDB" id="5174409at2"/>
<dbReference type="InterPro" id="IPR018376">
    <property type="entry name" value="Enoyl-CoA_hyd/isom_CS"/>
</dbReference>
<dbReference type="Gene3D" id="1.10.12.10">
    <property type="entry name" value="Lyase 2-enoyl-coa Hydratase, Chain A, domain 2"/>
    <property type="match status" value="1"/>
</dbReference>
<protein>
    <submittedName>
        <fullName evidence="6">Enoyl-CoA hydratase/isomerase family protein</fullName>
    </submittedName>
</protein>
<comment type="similarity">
    <text evidence="1 5">Belongs to the enoyl-CoA hydratase/isomerase family.</text>
</comment>
<dbReference type="GO" id="GO:0016853">
    <property type="term" value="F:isomerase activity"/>
    <property type="evidence" value="ECO:0007669"/>
    <property type="project" value="UniProtKB-KW"/>
</dbReference>
<dbReference type="SUPFAM" id="SSF52096">
    <property type="entry name" value="ClpP/crotonase"/>
    <property type="match status" value="1"/>
</dbReference>
<dbReference type="InterPro" id="IPR001753">
    <property type="entry name" value="Enoyl-CoA_hydra/iso"/>
</dbReference>
<reference evidence="6 7" key="1">
    <citation type="submission" date="2019-03" db="EMBL/GenBank/DDBJ databases">
        <title>Draft genome sequences of novel Actinobacteria.</title>
        <authorList>
            <person name="Sahin N."/>
            <person name="Ay H."/>
            <person name="Saygin H."/>
        </authorList>
    </citation>
    <scope>NUCLEOTIDE SEQUENCE [LARGE SCALE GENOMIC DNA]</scope>
    <source>
        <strain evidence="6 7">CH32</strain>
    </source>
</reference>
<evidence type="ECO:0000313" key="7">
    <source>
        <dbReference type="Proteomes" id="UP000295302"/>
    </source>
</evidence>
<proteinExistence type="inferred from homology"/>
<dbReference type="Proteomes" id="UP000295302">
    <property type="component" value="Unassembled WGS sequence"/>
</dbReference>
<keyword evidence="6" id="KW-0413">Isomerase</keyword>
<gene>
    <name evidence="6" type="ORF">E1286_15570</name>
</gene>
<dbReference type="GO" id="GO:0004300">
    <property type="term" value="F:enoyl-CoA hydratase activity"/>
    <property type="evidence" value="ECO:0007669"/>
    <property type="project" value="UniProtKB-EC"/>
</dbReference>
<dbReference type="PANTHER" id="PTHR11941:SF54">
    <property type="entry name" value="ENOYL-COA HYDRATASE, MITOCHONDRIAL"/>
    <property type="match status" value="1"/>
</dbReference>
<comment type="catalytic activity">
    <reaction evidence="4">
        <text>a 4-saturated-(3S)-3-hydroxyacyl-CoA = a (3E)-enoyl-CoA + H2O</text>
        <dbReference type="Rhea" id="RHEA:20724"/>
        <dbReference type="ChEBI" id="CHEBI:15377"/>
        <dbReference type="ChEBI" id="CHEBI:58521"/>
        <dbReference type="ChEBI" id="CHEBI:137480"/>
        <dbReference type="EC" id="4.2.1.17"/>
    </reaction>
</comment>
<dbReference type="PROSITE" id="PS00166">
    <property type="entry name" value="ENOYL_COA_HYDRATASE"/>
    <property type="match status" value="1"/>
</dbReference>
<dbReference type="EMBL" id="SMKQ01000038">
    <property type="protein sequence ID" value="TDD48338.1"/>
    <property type="molecule type" value="Genomic_DNA"/>
</dbReference>
<evidence type="ECO:0000256" key="5">
    <source>
        <dbReference type="RuleBase" id="RU003707"/>
    </source>
</evidence>
<comment type="caution">
    <text evidence="6">The sequence shown here is derived from an EMBL/GenBank/DDBJ whole genome shotgun (WGS) entry which is preliminary data.</text>
</comment>
<accession>A0A4R4YSQ9</accession>